<dbReference type="GO" id="GO:0000049">
    <property type="term" value="F:tRNA binding"/>
    <property type="evidence" value="ECO:0007669"/>
    <property type="project" value="UniProtKB-UniRule"/>
</dbReference>
<evidence type="ECO:0000256" key="6">
    <source>
        <dbReference type="ARBA" id="ARBA00022490"/>
    </source>
</evidence>
<evidence type="ECO:0000256" key="5">
    <source>
        <dbReference type="ARBA" id="ARBA00018753"/>
    </source>
</evidence>
<keyword evidence="6" id="KW-0963">Cytoplasm</keyword>
<dbReference type="AlphaFoldDB" id="A0A1F8EG21"/>
<keyword evidence="8 18" id="KW-0436">Ligase</keyword>
<dbReference type="PANTHER" id="PTHR11586">
    <property type="entry name" value="TRNA-AMINOACYLATION COFACTOR ARC1 FAMILY MEMBER"/>
    <property type="match status" value="1"/>
</dbReference>
<dbReference type="NCBIfam" id="TIGR00399">
    <property type="entry name" value="metG_C_term"/>
    <property type="match status" value="1"/>
</dbReference>
<organism evidence="18 19">
    <name type="scientific">Candidatus Yanofskybacteria bacterium RIFCSPHIGHO2_01_FULL_41_26</name>
    <dbReference type="NCBI Taxonomy" id="1802661"/>
    <lineage>
        <taxon>Bacteria</taxon>
        <taxon>Candidatus Yanofskyibacteriota</taxon>
    </lineage>
</organism>
<evidence type="ECO:0000256" key="14">
    <source>
        <dbReference type="ARBA" id="ARBA00030904"/>
    </source>
</evidence>
<dbReference type="Pfam" id="PF01588">
    <property type="entry name" value="tRNA_bind"/>
    <property type="match status" value="1"/>
</dbReference>
<evidence type="ECO:0000256" key="10">
    <source>
        <dbReference type="ARBA" id="ARBA00022840"/>
    </source>
</evidence>
<evidence type="ECO:0000259" key="17">
    <source>
        <dbReference type="PROSITE" id="PS50886"/>
    </source>
</evidence>
<comment type="function">
    <text evidence="1">Is required not only for elongation of protein synthesis but also for the initiation of all mRNA translation through initiator tRNA(fMet) aminoacylation.</text>
</comment>
<evidence type="ECO:0000256" key="16">
    <source>
        <dbReference type="PROSITE-ProRule" id="PRU00209"/>
    </source>
</evidence>
<dbReference type="FunFam" id="2.40.50.140:FF:000042">
    <property type="entry name" value="Methionine--tRNA ligase"/>
    <property type="match status" value="1"/>
</dbReference>
<dbReference type="EC" id="6.1.1.10" evidence="4"/>
<dbReference type="PANTHER" id="PTHR11586:SF37">
    <property type="entry name" value="TRNA-BINDING DOMAIN-CONTAINING PROTEIN"/>
    <property type="match status" value="1"/>
</dbReference>
<evidence type="ECO:0000256" key="11">
    <source>
        <dbReference type="ARBA" id="ARBA00022884"/>
    </source>
</evidence>
<protein>
    <recommendedName>
        <fullName evidence="5">Methionine--tRNA ligase</fullName>
        <ecNumber evidence="4">6.1.1.10</ecNumber>
    </recommendedName>
    <alternativeName>
        <fullName evidence="14">Methionyl-tRNA synthetase</fullName>
    </alternativeName>
</protein>
<evidence type="ECO:0000256" key="9">
    <source>
        <dbReference type="ARBA" id="ARBA00022741"/>
    </source>
</evidence>
<dbReference type="InterPro" id="IPR002547">
    <property type="entry name" value="tRNA-bd_dom"/>
</dbReference>
<dbReference type="InterPro" id="IPR004495">
    <property type="entry name" value="Met-tRNA-synth_bsu_C"/>
</dbReference>
<keyword evidence="9" id="KW-0547">Nucleotide-binding</keyword>
<comment type="catalytic activity">
    <reaction evidence="15">
        <text>tRNA(Met) + L-methionine + ATP = L-methionyl-tRNA(Met) + AMP + diphosphate</text>
        <dbReference type="Rhea" id="RHEA:13481"/>
        <dbReference type="Rhea" id="RHEA-COMP:9667"/>
        <dbReference type="Rhea" id="RHEA-COMP:9698"/>
        <dbReference type="ChEBI" id="CHEBI:30616"/>
        <dbReference type="ChEBI" id="CHEBI:33019"/>
        <dbReference type="ChEBI" id="CHEBI:57844"/>
        <dbReference type="ChEBI" id="CHEBI:78442"/>
        <dbReference type="ChEBI" id="CHEBI:78530"/>
        <dbReference type="ChEBI" id="CHEBI:456215"/>
        <dbReference type="EC" id="6.1.1.10"/>
    </reaction>
</comment>
<evidence type="ECO:0000256" key="8">
    <source>
        <dbReference type="ARBA" id="ARBA00022598"/>
    </source>
</evidence>
<keyword evidence="11 16" id="KW-0694">RNA-binding</keyword>
<comment type="subcellular location">
    <subcellularLocation>
        <location evidence="2">Cytoplasm</location>
    </subcellularLocation>
</comment>
<evidence type="ECO:0000256" key="13">
    <source>
        <dbReference type="ARBA" id="ARBA00023146"/>
    </source>
</evidence>
<evidence type="ECO:0000256" key="15">
    <source>
        <dbReference type="ARBA" id="ARBA00047364"/>
    </source>
</evidence>
<keyword evidence="13" id="KW-0030">Aminoacyl-tRNA synthetase</keyword>
<gene>
    <name evidence="18" type="ORF">A2649_01385</name>
</gene>
<accession>A0A1F8EG21</accession>
<comment type="subunit">
    <text evidence="3">Homodimer.</text>
</comment>
<evidence type="ECO:0000256" key="7">
    <source>
        <dbReference type="ARBA" id="ARBA00022555"/>
    </source>
</evidence>
<dbReference type="GO" id="GO:0004825">
    <property type="term" value="F:methionine-tRNA ligase activity"/>
    <property type="evidence" value="ECO:0007669"/>
    <property type="project" value="UniProtKB-EC"/>
</dbReference>
<evidence type="ECO:0000313" key="18">
    <source>
        <dbReference type="EMBL" id="OGM98998.1"/>
    </source>
</evidence>
<evidence type="ECO:0000256" key="3">
    <source>
        <dbReference type="ARBA" id="ARBA00011738"/>
    </source>
</evidence>
<keyword evidence="7 16" id="KW-0820">tRNA-binding</keyword>
<dbReference type="CDD" id="cd02800">
    <property type="entry name" value="tRNA_bind_EcMetRS_like"/>
    <property type="match status" value="1"/>
</dbReference>
<dbReference type="Gene3D" id="2.40.50.140">
    <property type="entry name" value="Nucleic acid-binding proteins"/>
    <property type="match status" value="1"/>
</dbReference>
<dbReference type="GO" id="GO:0005737">
    <property type="term" value="C:cytoplasm"/>
    <property type="evidence" value="ECO:0007669"/>
    <property type="project" value="UniProtKB-SubCell"/>
</dbReference>
<dbReference type="PROSITE" id="PS50886">
    <property type="entry name" value="TRBD"/>
    <property type="match status" value="1"/>
</dbReference>
<evidence type="ECO:0000256" key="1">
    <source>
        <dbReference type="ARBA" id="ARBA00003314"/>
    </source>
</evidence>
<comment type="caution">
    <text evidence="18">The sequence shown here is derived from an EMBL/GenBank/DDBJ whole genome shotgun (WGS) entry which is preliminary data.</text>
</comment>
<dbReference type="SUPFAM" id="SSF50249">
    <property type="entry name" value="Nucleic acid-binding proteins"/>
    <property type="match status" value="1"/>
</dbReference>
<dbReference type="GO" id="GO:0006431">
    <property type="term" value="P:methionyl-tRNA aminoacylation"/>
    <property type="evidence" value="ECO:0007669"/>
    <property type="project" value="InterPro"/>
</dbReference>
<proteinExistence type="predicted"/>
<evidence type="ECO:0000313" key="19">
    <source>
        <dbReference type="Proteomes" id="UP000176893"/>
    </source>
</evidence>
<sequence>MITIDEFKKVELKVAKVVSAESVDGSEKLLRLILDLGPEEKANLPAGRQVIAGIGKAYNPEDLIGKQIVIVANLEPRSLMGLESQGMVLAANSKTGPILIIPEKEVALGTELR</sequence>
<dbReference type="Proteomes" id="UP000176893">
    <property type="component" value="Unassembled WGS sequence"/>
</dbReference>
<keyword evidence="12" id="KW-0648">Protein biosynthesis</keyword>
<reference evidence="18 19" key="1">
    <citation type="journal article" date="2016" name="Nat. Commun.">
        <title>Thousands of microbial genomes shed light on interconnected biogeochemical processes in an aquifer system.</title>
        <authorList>
            <person name="Anantharaman K."/>
            <person name="Brown C.T."/>
            <person name="Hug L.A."/>
            <person name="Sharon I."/>
            <person name="Castelle C.J."/>
            <person name="Probst A.J."/>
            <person name="Thomas B.C."/>
            <person name="Singh A."/>
            <person name="Wilkins M.J."/>
            <person name="Karaoz U."/>
            <person name="Brodie E.L."/>
            <person name="Williams K.H."/>
            <person name="Hubbard S.S."/>
            <person name="Banfield J.F."/>
        </authorList>
    </citation>
    <scope>NUCLEOTIDE SEQUENCE [LARGE SCALE GENOMIC DNA]</scope>
</reference>
<dbReference type="EMBL" id="MGJB01000006">
    <property type="protein sequence ID" value="OGM98998.1"/>
    <property type="molecule type" value="Genomic_DNA"/>
</dbReference>
<evidence type="ECO:0000256" key="12">
    <source>
        <dbReference type="ARBA" id="ARBA00022917"/>
    </source>
</evidence>
<evidence type="ECO:0000256" key="2">
    <source>
        <dbReference type="ARBA" id="ARBA00004496"/>
    </source>
</evidence>
<feature type="domain" description="TRNA-binding" evidence="17">
    <location>
        <begin position="6"/>
        <end position="113"/>
    </location>
</feature>
<dbReference type="InterPro" id="IPR012340">
    <property type="entry name" value="NA-bd_OB-fold"/>
</dbReference>
<name>A0A1F8EG21_9BACT</name>
<dbReference type="STRING" id="1802661.A2649_01385"/>
<dbReference type="InterPro" id="IPR051270">
    <property type="entry name" value="Tyrosine-tRNA_ligase_regulator"/>
</dbReference>
<keyword evidence="10" id="KW-0067">ATP-binding</keyword>
<dbReference type="GO" id="GO:0005524">
    <property type="term" value="F:ATP binding"/>
    <property type="evidence" value="ECO:0007669"/>
    <property type="project" value="UniProtKB-KW"/>
</dbReference>
<evidence type="ECO:0000256" key="4">
    <source>
        <dbReference type="ARBA" id="ARBA00012838"/>
    </source>
</evidence>